<proteinExistence type="predicted"/>
<gene>
    <name evidence="2" type="ORF">DF222_01040</name>
</gene>
<dbReference type="Proteomes" id="UP000244989">
    <property type="component" value="Unassembled WGS sequence"/>
</dbReference>
<feature type="domain" description="GmrSD restriction endonucleases N-terminal" evidence="1">
    <location>
        <begin position="11"/>
        <end position="253"/>
    </location>
</feature>
<name>A0A2U1T966_9CORY</name>
<evidence type="ECO:0000313" key="3">
    <source>
        <dbReference type="Proteomes" id="UP000244989"/>
    </source>
</evidence>
<dbReference type="PANTHER" id="PTHR37292:SF2">
    <property type="entry name" value="DUF262 DOMAIN-CONTAINING PROTEIN"/>
    <property type="match status" value="1"/>
</dbReference>
<protein>
    <submittedName>
        <fullName evidence="2">DUF262 domain-containing protein</fullName>
    </submittedName>
</protein>
<organism evidence="2 3">
    <name type="scientific">Corynebacterium yudongzhengii</name>
    <dbReference type="NCBI Taxonomy" id="2080740"/>
    <lineage>
        <taxon>Bacteria</taxon>
        <taxon>Bacillati</taxon>
        <taxon>Actinomycetota</taxon>
        <taxon>Actinomycetes</taxon>
        <taxon>Mycobacteriales</taxon>
        <taxon>Corynebacteriaceae</taxon>
        <taxon>Corynebacterium</taxon>
    </lineage>
</organism>
<dbReference type="Pfam" id="PF03235">
    <property type="entry name" value="GmrSD_N"/>
    <property type="match status" value="1"/>
</dbReference>
<keyword evidence="3" id="KW-1185">Reference proteome</keyword>
<evidence type="ECO:0000313" key="2">
    <source>
        <dbReference type="EMBL" id="PWC02560.1"/>
    </source>
</evidence>
<dbReference type="AlphaFoldDB" id="A0A2U1T966"/>
<dbReference type="RefSeq" id="WP_108431671.1">
    <property type="nucleotide sequence ID" value="NZ_CP026947.1"/>
</dbReference>
<dbReference type="InterPro" id="IPR004919">
    <property type="entry name" value="GmrSD_N"/>
</dbReference>
<evidence type="ECO:0000259" key="1">
    <source>
        <dbReference type="Pfam" id="PF03235"/>
    </source>
</evidence>
<dbReference type="EMBL" id="QEEZ01000002">
    <property type="protein sequence ID" value="PWC02560.1"/>
    <property type="molecule type" value="Genomic_DNA"/>
</dbReference>
<reference evidence="3" key="1">
    <citation type="submission" date="2018-04" db="EMBL/GenBank/DDBJ databases">
        <authorList>
            <person name="Liu S."/>
            <person name="Wang Z."/>
            <person name="Li J."/>
        </authorList>
    </citation>
    <scope>NUCLEOTIDE SEQUENCE [LARGE SCALE GENOMIC DNA]</scope>
    <source>
        <strain evidence="3">2189</strain>
    </source>
</reference>
<sequence>MAFTTPSYALDDLFARINRGELQLPDFQRNYSWDVDRIHSVIVTVLRGYPIGALLALDTRNEPMRFRPRPITGAPAGEQRPGLLLLDGQQRLTSLYHSFQGDGYVEAVDFRGKNITRRFFVGITRAVAGDVLPEDAVFTVDENGYATSHFAPDLETPLTDLPAAVSQGCVPVDTLLGPEGSDFLFDIVADADEPLRRAVKDFHHRVVAPLAAYDVPMIRLSRETASAGVGSIFAQANSVGLQMDVFELLTAVFATEDAEFSFVTDADEQLAQLREHPVLDSIGRTEFLTAMALVVTSRRGRAGGQREDILTLTLEDWRSHADDITHGFLAAAQFLEDRAIFTDAQVPYQEQIPALAAILALVPDIDFAEDTTARDRLSRWFWCGVLGELYGRAAVDIRSARDVEQVVGWVKDDTADEPKTVTDAQFTESRLLSVDSSSAVWRGLQALLMARGARDWRTGKTFTADNYAELRPGFEPIFPLTWGENQGIDAVYARCVLNHTPMGRRTEVVLSGYDPVRYLPRLQSKAVMDDDEFDEVLASHELDPQLLHAGDAREFFVDRRRRFVGMVEYALDRAVKLDVDDSDIQGGSEGPNAFA</sequence>
<dbReference type="KEGG" id="cyz:C3B44_06570"/>
<comment type="caution">
    <text evidence="2">The sequence shown here is derived from an EMBL/GenBank/DDBJ whole genome shotgun (WGS) entry which is preliminary data.</text>
</comment>
<accession>A0A2U1T966</accession>
<dbReference type="OrthoDB" id="9787127at2"/>
<dbReference type="PANTHER" id="PTHR37292">
    <property type="entry name" value="VNG6097C"/>
    <property type="match status" value="1"/>
</dbReference>